<evidence type="ECO:0000313" key="3">
    <source>
        <dbReference type="EMBL" id="KAB0805552.1"/>
    </source>
</evidence>
<protein>
    <recommendedName>
        <fullName evidence="2">Complex 1 LYR protein domain-containing protein</fullName>
    </recommendedName>
</protein>
<dbReference type="PANTHER" id="PTHR13166:SF7">
    <property type="entry name" value="LYR MOTIF-CONTAINING PROTEIN 4"/>
    <property type="match status" value="1"/>
</dbReference>
<proteinExistence type="inferred from homology"/>
<dbReference type="GO" id="GO:0016226">
    <property type="term" value="P:iron-sulfur cluster assembly"/>
    <property type="evidence" value="ECO:0007669"/>
    <property type="project" value="InterPro"/>
</dbReference>
<feature type="domain" description="Complex 1 LYR protein" evidence="2">
    <location>
        <begin position="5"/>
        <end position="61"/>
    </location>
</feature>
<dbReference type="InParanoid" id="A0A5N4B7G8"/>
<accession>A0A5N4B7G8</accession>
<reference evidence="3 4" key="1">
    <citation type="journal article" date="2018" name="Elife">
        <title>Firefly genomes illuminate parallel origins of bioluminescence in beetles.</title>
        <authorList>
            <person name="Fallon T.R."/>
            <person name="Lower S.E."/>
            <person name="Chang C.H."/>
            <person name="Bessho-Uehara M."/>
            <person name="Martin G.J."/>
            <person name="Bewick A.J."/>
            <person name="Behringer M."/>
            <person name="Debat H.J."/>
            <person name="Wong I."/>
            <person name="Day J.C."/>
            <person name="Suvorov A."/>
            <person name="Silva C.J."/>
            <person name="Stanger-Hall K.F."/>
            <person name="Hall D.W."/>
            <person name="Schmitz R.J."/>
            <person name="Nelson D.R."/>
            <person name="Lewis S.M."/>
            <person name="Shigenobu S."/>
            <person name="Bybee S.M."/>
            <person name="Larracuente A.M."/>
            <person name="Oba Y."/>
            <person name="Weng J.K."/>
        </authorList>
    </citation>
    <scope>NUCLEOTIDE SEQUENCE [LARGE SCALE GENOMIC DNA]</scope>
    <source>
        <strain evidence="3">1611_PpyrPB1</strain>
        <tissue evidence="3">Whole body</tissue>
    </source>
</reference>
<dbReference type="CDD" id="cd20264">
    <property type="entry name" value="Complex1_LYR_LYRM4"/>
    <property type="match status" value="1"/>
</dbReference>
<dbReference type="InterPro" id="IPR008011">
    <property type="entry name" value="Complex1_LYR_dom"/>
</dbReference>
<comment type="caution">
    <text evidence="3">The sequence shown here is derived from an EMBL/GenBank/DDBJ whole genome shotgun (WGS) entry which is preliminary data.</text>
</comment>
<evidence type="ECO:0000259" key="2">
    <source>
        <dbReference type="Pfam" id="PF05347"/>
    </source>
</evidence>
<keyword evidence="4" id="KW-1185">Reference proteome</keyword>
<comment type="similarity">
    <text evidence="1">Belongs to the complex I LYR family.</text>
</comment>
<organism evidence="3 4">
    <name type="scientific">Photinus pyralis</name>
    <name type="common">Common eastern firefly</name>
    <name type="synonym">Lampyris pyralis</name>
    <dbReference type="NCBI Taxonomy" id="7054"/>
    <lineage>
        <taxon>Eukaryota</taxon>
        <taxon>Metazoa</taxon>
        <taxon>Ecdysozoa</taxon>
        <taxon>Arthropoda</taxon>
        <taxon>Hexapoda</taxon>
        <taxon>Insecta</taxon>
        <taxon>Pterygota</taxon>
        <taxon>Neoptera</taxon>
        <taxon>Endopterygota</taxon>
        <taxon>Coleoptera</taxon>
        <taxon>Polyphaga</taxon>
        <taxon>Elateriformia</taxon>
        <taxon>Elateroidea</taxon>
        <taxon>Lampyridae</taxon>
        <taxon>Lampyrinae</taxon>
        <taxon>Photinus</taxon>
    </lineage>
</organism>
<dbReference type="InterPro" id="IPR051522">
    <property type="entry name" value="ISC_assembly_LYR"/>
</dbReference>
<dbReference type="Proteomes" id="UP000327044">
    <property type="component" value="Unassembled WGS sequence"/>
</dbReference>
<gene>
    <name evidence="3" type="ORF">PPYR_02522</name>
</gene>
<sequence length="84" mass="10066">MSRVQVLALYKSLIKESQKFDSYNYRNYALRKIRDCFRENMNLTDNAKIKEEILGGQKNLEIIRRQVFVGNLYKTDKLVIEMMK</sequence>
<dbReference type="GO" id="GO:0005739">
    <property type="term" value="C:mitochondrion"/>
    <property type="evidence" value="ECO:0007669"/>
    <property type="project" value="TreeGrafter"/>
</dbReference>
<evidence type="ECO:0000256" key="1">
    <source>
        <dbReference type="ARBA" id="ARBA00009508"/>
    </source>
</evidence>
<dbReference type="GO" id="GO:1990221">
    <property type="term" value="C:L-cysteine desulfurase complex"/>
    <property type="evidence" value="ECO:0007669"/>
    <property type="project" value="TreeGrafter"/>
</dbReference>
<dbReference type="Pfam" id="PF05347">
    <property type="entry name" value="Complex1_LYR"/>
    <property type="match status" value="1"/>
</dbReference>
<name>A0A5N4B7G8_PHOPY</name>
<evidence type="ECO:0000313" key="4">
    <source>
        <dbReference type="Proteomes" id="UP000327044"/>
    </source>
</evidence>
<dbReference type="AlphaFoldDB" id="A0A5N4B7G8"/>
<dbReference type="OrthoDB" id="275715at2759"/>
<dbReference type="PANTHER" id="PTHR13166">
    <property type="entry name" value="PROTEIN C6ORF149"/>
    <property type="match status" value="1"/>
</dbReference>
<dbReference type="FunCoup" id="A0A5N4B7G8">
    <property type="interactions" value="1846"/>
</dbReference>
<dbReference type="EMBL" id="VVIM01000001">
    <property type="protein sequence ID" value="KAB0805552.1"/>
    <property type="molecule type" value="Genomic_DNA"/>
</dbReference>
<dbReference type="InterPro" id="IPR045297">
    <property type="entry name" value="Complex1_LYR_LYRM4"/>
</dbReference>